<dbReference type="HOGENOM" id="CLU_3348480_0_0_6"/>
<reference evidence="1 2" key="1">
    <citation type="journal article" date="2010" name="J. Bacteriol.">
        <title>Short-term signatures of evolutionary change in the Salmonella enterica serovar typhimurium 14028 genome.</title>
        <authorList>
            <person name="Jarvik T."/>
            <person name="Smillie C."/>
            <person name="Groisman E.A."/>
            <person name="Ochman H."/>
        </authorList>
    </citation>
    <scope>NUCLEOTIDE SEQUENCE [LARGE SCALE GENOMIC DNA]</scope>
    <source>
        <strain evidence="2">14028s / SGSC 2262</strain>
    </source>
</reference>
<protein>
    <submittedName>
        <fullName evidence="1">Uncharacterized protein</fullName>
    </submittedName>
</protein>
<sequence length="37" mass="4201">MKSAIKTSRMIGYDLALCHRLTVKSDRSLCLSISESW</sequence>
<accession>A0A0F6AXJ4</accession>
<evidence type="ECO:0000313" key="2">
    <source>
        <dbReference type="Proteomes" id="UP000002695"/>
    </source>
</evidence>
<proteinExistence type="predicted"/>
<keyword evidence="2" id="KW-1185">Reference proteome</keyword>
<organism evidence="1 2">
    <name type="scientific">Salmonella typhimurium (strain 14028s / SGSC 2262)</name>
    <dbReference type="NCBI Taxonomy" id="588858"/>
    <lineage>
        <taxon>Bacteria</taxon>
        <taxon>Pseudomonadati</taxon>
        <taxon>Pseudomonadota</taxon>
        <taxon>Gammaproteobacteria</taxon>
        <taxon>Enterobacterales</taxon>
        <taxon>Enterobacteriaceae</taxon>
        <taxon>Salmonella</taxon>
    </lineage>
</organism>
<dbReference type="Proteomes" id="UP000002695">
    <property type="component" value="Chromosome"/>
</dbReference>
<dbReference type="EMBL" id="CP001363">
    <property type="protein sequence ID" value="ACY86966.1"/>
    <property type="molecule type" value="Genomic_DNA"/>
</dbReference>
<gene>
    <name evidence="1" type="ordered locus">STM14_0446</name>
</gene>
<evidence type="ECO:0000313" key="1">
    <source>
        <dbReference type="EMBL" id="ACY86966.1"/>
    </source>
</evidence>
<dbReference type="AlphaFoldDB" id="A0A0F6AXJ4"/>
<dbReference type="KEGG" id="seo:STM14_0446"/>
<name>A0A0F6AXJ4_SALT1</name>